<feature type="compositionally biased region" description="Basic and acidic residues" evidence="1">
    <location>
        <begin position="208"/>
        <end position="219"/>
    </location>
</feature>
<keyword evidence="2" id="KW-0732">Signal</keyword>
<feature type="compositionally biased region" description="Basic and acidic residues" evidence="1">
    <location>
        <begin position="323"/>
        <end position="332"/>
    </location>
</feature>
<feature type="signal peptide" evidence="2">
    <location>
        <begin position="1"/>
        <end position="20"/>
    </location>
</feature>
<dbReference type="EMBL" id="JADKBR010000017">
    <property type="protein sequence ID" value="MBK8891561.1"/>
    <property type="molecule type" value="Genomic_DNA"/>
</dbReference>
<proteinExistence type="predicted"/>
<evidence type="ECO:0000313" key="3">
    <source>
        <dbReference type="EMBL" id="MBK8891561.1"/>
    </source>
</evidence>
<accession>A0A9D7QIN0</accession>
<feature type="chain" id="PRO_5039259004" description="BcpO-related WXXGXW repeat protein" evidence="2">
    <location>
        <begin position="21"/>
        <end position="351"/>
    </location>
</feature>
<feature type="region of interest" description="Disordered" evidence="1">
    <location>
        <begin position="186"/>
        <end position="351"/>
    </location>
</feature>
<dbReference type="AlphaFoldDB" id="A0A9D7QIN0"/>
<protein>
    <recommendedName>
        <fullName evidence="5">BcpO-related WXXGXW repeat protein</fullName>
    </recommendedName>
</protein>
<dbReference type="Proteomes" id="UP000808146">
    <property type="component" value="Unassembled WGS sequence"/>
</dbReference>
<feature type="compositionally biased region" description="Gly residues" evidence="1">
    <location>
        <begin position="333"/>
        <end position="344"/>
    </location>
</feature>
<evidence type="ECO:0000256" key="1">
    <source>
        <dbReference type="SAM" id="MobiDB-lite"/>
    </source>
</evidence>
<feature type="compositionally biased region" description="Low complexity" evidence="1">
    <location>
        <begin position="236"/>
        <end position="251"/>
    </location>
</feature>
<gene>
    <name evidence="3" type="ORF">IPN75_14880</name>
</gene>
<organism evidence="3 4">
    <name type="scientific">Candidatus Dechloromonas phosphorivorans</name>
    <dbReference type="NCBI Taxonomy" id="2899244"/>
    <lineage>
        <taxon>Bacteria</taxon>
        <taxon>Pseudomonadati</taxon>
        <taxon>Pseudomonadota</taxon>
        <taxon>Betaproteobacteria</taxon>
        <taxon>Rhodocyclales</taxon>
        <taxon>Azonexaceae</taxon>
        <taxon>Dechloromonas</taxon>
    </lineage>
</organism>
<name>A0A9D7QIN0_9RHOO</name>
<reference evidence="3" key="1">
    <citation type="submission" date="2020-10" db="EMBL/GenBank/DDBJ databases">
        <title>Connecting structure to function with the recovery of over 1000 high-quality activated sludge metagenome-assembled genomes encoding full-length rRNA genes using long-read sequencing.</title>
        <authorList>
            <person name="Singleton C.M."/>
            <person name="Petriglieri F."/>
            <person name="Kristensen J.M."/>
            <person name="Kirkegaard R.H."/>
            <person name="Michaelsen T.Y."/>
            <person name="Andersen M.H."/>
            <person name="Karst S.M."/>
            <person name="Dueholm M.S."/>
            <person name="Nielsen P.H."/>
            <person name="Albertsen M."/>
        </authorList>
    </citation>
    <scope>NUCLEOTIDE SEQUENCE</scope>
    <source>
        <strain evidence="3">OdNE_18-Q3-R46-58_BAT3C.305</strain>
    </source>
</reference>
<sequence>MRYVIPLLGALFLSTTPAIAQVSIGIGLPGVSIGVNFPVYPQLVRIPGYPVYYAPQVGSNFFFYDGMYWLYQGDNWYASSWYNGPWEFVGPQAVPLYVLRIPVRYYRAPPAYFRGWQQDAPPRWGDHWGNDWAQQRSGWDRWNRGSAPAPAPLPTYQRQYAGDRYPHQVEQQRNIHNENYRYQPRDAQVRQHEQASPARMAPVPAQQDRPEARQQDRQRVPPQETQRPPDAQRASPPAQLQQGARPQPQQRSGEDVQRAAPAQAPVQQRGPVDRDQMQPARQAPAQHQQRVPEQHQQQAPTSRQDNSSHDRGAPPQEQGRGQGQDKERDSGDGHGQGQGQGQGQGPKQVTF</sequence>
<comment type="caution">
    <text evidence="3">The sequence shown here is derived from an EMBL/GenBank/DDBJ whole genome shotgun (WGS) entry which is preliminary data.</text>
</comment>
<feature type="compositionally biased region" description="Low complexity" evidence="1">
    <location>
        <begin position="277"/>
        <end position="300"/>
    </location>
</feature>
<evidence type="ECO:0000313" key="4">
    <source>
        <dbReference type="Proteomes" id="UP000808146"/>
    </source>
</evidence>
<evidence type="ECO:0000256" key="2">
    <source>
        <dbReference type="SAM" id="SignalP"/>
    </source>
</evidence>
<feature type="compositionally biased region" description="Low complexity" evidence="1">
    <location>
        <begin position="258"/>
        <end position="269"/>
    </location>
</feature>
<evidence type="ECO:0008006" key="5">
    <source>
        <dbReference type="Google" id="ProtNLM"/>
    </source>
</evidence>